<comment type="caution">
    <text evidence="5">The sequence shown here is derived from an EMBL/GenBank/DDBJ whole genome shotgun (WGS) entry which is preliminary data.</text>
</comment>
<gene>
    <name evidence="5" type="ORF">BKE38_13890</name>
</gene>
<dbReference type="InterPro" id="IPR041492">
    <property type="entry name" value="HAD_2"/>
</dbReference>
<dbReference type="SUPFAM" id="SSF56784">
    <property type="entry name" value="HAD-like"/>
    <property type="match status" value="1"/>
</dbReference>
<dbReference type="PANTHER" id="PTHR43434:SF1">
    <property type="entry name" value="PHOSPHOGLYCOLATE PHOSPHATASE"/>
    <property type="match status" value="1"/>
</dbReference>
<dbReference type="NCBIfam" id="TIGR01509">
    <property type="entry name" value="HAD-SF-IA-v3"/>
    <property type="match status" value="1"/>
</dbReference>
<evidence type="ECO:0000256" key="3">
    <source>
        <dbReference type="ARBA" id="ARBA00006171"/>
    </source>
</evidence>
<dbReference type="GO" id="GO:0008967">
    <property type="term" value="F:phosphoglycolate phosphatase activity"/>
    <property type="evidence" value="ECO:0007669"/>
    <property type="project" value="UniProtKB-EC"/>
</dbReference>
<comment type="pathway">
    <text evidence="2">Organic acid metabolism; glycolate biosynthesis; glycolate from 2-phosphoglycolate: step 1/1.</text>
</comment>
<evidence type="ECO:0000313" key="5">
    <source>
        <dbReference type="EMBL" id="ONG52843.1"/>
    </source>
</evidence>
<dbReference type="InterPro" id="IPR023214">
    <property type="entry name" value="HAD_sf"/>
</dbReference>
<dbReference type="Gene3D" id="1.10.150.730">
    <property type="match status" value="1"/>
</dbReference>
<dbReference type="RefSeq" id="WP_076957948.1">
    <property type="nucleotide sequence ID" value="NZ_MLCO01000129.1"/>
</dbReference>
<dbReference type="NCBIfam" id="TIGR01549">
    <property type="entry name" value="HAD-SF-IA-v1"/>
    <property type="match status" value="1"/>
</dbReference>
<dbReference type="InterPro" id="IPR006439">
    <property type="entry name" value="HAD-SF_hydro_IA"/>
</dbReference>
<dbReference type="SFLD" id="SFLDS00003">
    <property type="entry name" value="Haloacid_Dehalogenase"/>
    <property type="match status" value="1"/>
</dbReference>
<sequence>MSQALLPRPTAILWDWDNTLVDAWAGVQAGMNAALRGFAMPEWTVEEVRARARLSLKDAFPAIFGADWERARTLFYAEVRARHLDVLKLLPGTIEALDAARGFPLAVVSNKQGPILRAEAEHLGWTGRFGALVGAGDAKADKPAADPVLLALQKLGVAPGPAVWFIGDTGVDMQAARAAGCSAVLLGDASHDGGAASVAKDAAFADGHALAACLHGLAKTPLPA</sequence>
<name>A0A1V2H1W1_9PROT</name>
<evidence type="ECO:0000256" key="1">
    <source>
        <dbReference type="ARBA" id="ARBA00000830"/>
    </source>
</evidence>
<dbReference type="Pfam" id="PF13419">
    <property type="entry name" value="HAD_2"/>
    <property type="match status" value="1"/>
</dbReference>
<evidence type="ECO:0000256" key="2">
    <source>
        <dbReference type="ARBA" id="ARBA00004818"/>
    </source>
</evidence>
<comment type="catalytic activity">
    <reaction evidence="1">
        <text>2-phosphoglycolate + H2O = glycolate + phosphate</text>
        <dbReference type="Rhea" id="RHEA:14369"/>
        <dbReference type="ChEBI" id="CHEBI:15377"/>
        <dbReference type="ChEBI" id="CHEBI:29805"/>
        <dbReference type="ChEBI" id="CHEBI:43474"/>
        <dbReference type="ChEBI" id="CHEBI:58033"/>
        <dbReference type="EC" id="3.1.3.18"/>
    </reaction>
</comment>
<dbReference type="OrthoDB" id="9782449at2"/>
<dbReference type="Gene3D" id="3.40.50.1000">
    <property type="entry name" value="HAD superfamily/HAD-like"/>
    <property type="match status" value="1"/>
</dbReference>
<organism evidence="5 6">
    <name type="scientific">Teichococcus deserti</name>
    <dbReference type="NCBI Taxonomy" id="1817963"/>
    <lineage>
        <taxon>Bacteria</taxon>
        <taxon>Pseudomonadati</taxon>
        <taxon>Pseudomonadota</taxon>
        <taxon>Alphaproteobacteria</taxon>
        <taxon>Acetobacterales</taxon>
        <taxon>Roseomonadaceae</taxon>
        <taxon>Roseomonas</taxon>
    </lineage>
</organism>
<proteinExistence type="inferred from homology"/>
<accession>A0A1V2H1W1</accession>
<keyword evidence="5" id="KW-0378">Hydrolase</keyword>
<dbReference type="EMBL" id="MLCO01000129">
    <property type="protein sequence ID" value="ONG52843.1"/>
    <property type="molecule type" value="Genomic_DNA"/>
</dbReference>
<dbReference type="GO" id="GO:0005829">
    <property type="term" value="C:cytosol"/>
    <property type="evidence" value="ECO:0007669"/>
    <property type="project" value="TreeGrafter"/>
</dbReference>
<evidence type="ECO:0000313" key="6">
    <source>
        <dbReference type="Proteomes" id="UP000188879"/>
    </source>
</evidence>
<dbReference type="PANTHER" id="PTHR43434">
    <property type="entry name" value="PHOSPHOGLYCOLATE PHOSPHATASE"/>
    <property type="match status" value="1"/>
</dbReference>
<reference evidence="5 6" key="1">
    <citation type="submission" date="2016-10" db="EMBL/GenBank/DDBJ databases">
        <title>Draft Genome sequence of Roseomonas sp. strain M3.</title>
        <authorList>
            <person name="Subhash Y."/>
            <person name="Lee S."/>
        </authorList>
    </citation>
    <scope>NUCLEOTIDE SEQUENCE [LARGE SCALE GENOMIC DNA]</scope>
    <source>
        <strain evidence="5 6">M3</strain>
    </source>
</reference>
<dbReference type="InterPro" id="IPR050155">
    <property type="entry name" value="HAD-like_hydrolase_sf"/>
</dbReference>
<keyword evidence="6" id="KW-1185">Reference proteome</keyword>
<dbReference type="SFLD" id="SFLDG01129">
    <property type="entry name" value="C1.5:_HAD__Beta-PGM__Phosphata"/>
    <property type="match status" value="1"/>
</dbReference>
<dbReference type="EC" id="3.1.3.18" evidence="4"/>
<dbReference type="AlphaFoldDB" id="A0A1V2H1W1"/>
<protein>
    <recommendedName>
        <fullName evidence="4">phosphoglycolate phosphatase</fullName>
        <ecNumber evidence="4">3.1.3.18</ecNumber>
    </recommendedName>
</protein>
<dbReference type="InterPro" id="IPR036412">
    <property type="entry name" value="HAD-like_sf"/>
</dbReference>
<dbReference type="GO" id="GO:0006281">
    <property type="term" value="P:DNA repair"/>
    <property type="evidence" value="ECO:0007669"/>
    <property type="project" value="TreeGrafter"/>
</dbReference>
<evidence type="ECO:0000256" key="4">
    <source>
        <dbReference type="ARBA" id="ARBA00013078"/>
    </source>
</evidence>
<comment type="similarity">
    <text evidence="3">Belongs to the HAD-like hydrolase superfamily. CbbY/CbbZ/Gph/YieH family.</text>
</comment>
<dbReference type="Proteomes" id="UP000188879">
    <property type="component" value="Unassembled WGS sequence"/>
</dbReference>